<dbReference type="InterPro" id="IPR036869">
    <property type="entry name" value="J_dom_sf"/>
</dbReference>
<sequence length="1038" mass="114383">MASQASLQMFEGMIGVLMPGRKAFLQPYGDDDDNYACDFQMRAPLEEILPPLPAEDARPGSLHSDIAAAACEVPAASVNESPLHEGLSFHMRASKLGVCNNRHEMCGWGVHKRPTKLCEFVEGASYHPSGGNETLSSGKKKKKVCPGWLHAQQSQIGSQGDLGGLDSRQKQVLVDRIPETFAVVPEANVAHENNMVRTQDDIFGPQRGHSCFRSEDLCESEEEASDPSKSDDETTTHQQHGEDAEVLGDYIPLDIHDAGMSQKSVSQQVCSKRRKESSVLNSAVHNKESDKHIGNAGVLECPHQEIENDQLGESKTQVGEPGSVATLQQHLSQDGVQHCENDWSEQTEEGREVLGKVFQRSVESSKQDPGNWADLDVESLVRESPLASTSNRGELPSVEEDSIEQEMIKEEALREAPLSAGEEPPASASNRNNSDLDAHNYSCSQGSHSSPLASEREGTESTGISLRAREPAVLRSRAAGLPPDVGIVVIEDDDDDDDDNNEEEDKEDEDGEGDAFDSYDDTDSDAGSKRHPLRTDPVPVSRPAAPALRKTSNTFPEFSSSEDDSDSDDCRVLSWCPAQKKPVSHSIQREPEHNAKKVYSPESSQCTERENESSDIEIMGGSQGVIRRQWEEAALKRRMGRVMQSEGSKAGRNSRRGQPSNLGRRNSASSPPGSKEQGVSEPAQRAHDTHQQHGPVPSQGLAESVATSTDSDGQIGIESRVRGECGVDVVPCASSYEEQLPDIGAISTGREQSHQVFPNSPRGLQEVPVEIATLFPGRPSGRDLAEELDDQYLQGEPCGWMQNWFEERATSHRIDGACTSRQDEFKGMTEGGLLAPKVIPDLNIREGQAAETKSEALIGSGIIGEREKMKQSVEFQRADEEEWARRDLELQRQAQEAQKLRKRKRAEADRKMEMENRQKQRLEEIRSLQQQEEWNMGLKEQLRGQVQKRLESLAYGCSDMATLLRRLGIAVEGGTYPSPQEVNSAYKKALLRFHPDRASSLAQGDPQGQVEAEETFKLISRMKNTLSLVSTPTFNSFW</sequence>
<dbReference type="SUPFAM" id="SSF46565">
    <property type="entry name" value="Chaperone J-domain"/>
    <property type="match status" value="1"/>
</dbReference>
<feature type="compositionally biased region" description="Acidic residues" evidence="1">
    <location>
        <begin position="490"/>
        <end position="524"/>
    </location>
</feature>
<proteinExistence type="predicted"/>
<name>A0ABP0TTG7_9BRYO</name>
<feature type="compositionally biased region" description="Basic and acidic residues" evidence="1">
    <location>
        <begin position="226"/>
        <end position="243"/>
    </location>
</feature>
<dbReference type="PANTHER" id="PTHR36335:SF1">
    <property type="entry name" value="CHAPERONE DNAJ-DOMAIN SUPERFAMILY PROTEIN"/>
    <property type="match status" value="1"/>
</dbReference>
<feature type="region of interest" description="Disordered" evidence="1">
    <location>
        <begin position="636"/>
        <end position="716"/>
    </location>
</feature>
<organism evidence="3 4">
    <name type="scientific">Sphagnum troendelagicum</name>
    <dbReference type="NCBI Taxonomy" id="128251"/>
    <lineage>
        <taxon>Eukaryota</taxon>
        <taxon>Viridiplantae</taxon>
        <taxon>Streptophyta</taxon>
        <taxon>Embryophyta</taxon>
        <taxon>Bryophyta</taxon>
        <taxon>Sphagnophytina</taxon>
        <taxon>Sphagnopsida</taxon>
        <taxon>Sphagnales</taxon>
        <taxon>Sphagnaceae</taxon>
        <taxon>Sphagnum</taxon>
    </lineage>
</organism>
<keyword evidence="4" id="KW-1185">Reference proteome</keyword>
<dbReference type="Proteomes" id="UP001497512">
    <property type="component" value="Chromosome 14"/>
</dbReference>
<dbReference type="InterPro" id="IPR001623">
    <property type="entry name" value="DnaJ_domain"/>
</dbReference>
<feature type="region of interest" description="Disordered" evidence="1">
    <location>
        <begin position="382"/>
        <end position="622"/>
    </location>
</feature>
<evidence type="ECO:0000313" key="4">
    <source>
        <dbReference type="Proteomes" id="UP001497512"/>
    </source>
</evidence>
<feature type="compositionally biased region" description="Polar residues" evidence="1">
    <location>
        <begin position="656"/>
        <end position="672"/>
    </location>
</feature>
<evidence type="ECO:0000313" key="3">
    <source>
        <dbReference type="EMBL" id="CAK9204578.1"/>
    </source>
</evidence>
<dbReference type="EMBL" id="OZ019906">
    <property type="protein sequence ID" value="CAK9204578.1"/>
    <property type="molecule type" value="Genomic_DNA"/>
</dbReference>
<reference evidence="3" key="1">
    <citation type="submission" date="2024-02" db="EMBL/GenBank/DDBJ databases">
        <authorList>
            <consortium name="ELIXIR-Norway"/>
            <consortium name="Elixir Norway"/>
        </authorList>
    </citation>
    <scope>NUCLEOTIDE SEQUENCE</scope>
</reference>
<evidence type="ECO:0000259" key="2">
    <source>
        <dbReference type="PROSITE" id="PS50076"/>
    </source>
</evidence>
<feature type="domain" description="J" evidence="2">
    <location>
        <begin position="962"/>
        <end position="1038"/>
    </location>
</feature>
<dbReference type="Gene3D" id="1.10.287.110">
    <property type="entry name" value="DnaJ domain"/>
    <property type="match status" value="1"/>
</dbReference>
<dbReference type="PROSITE" id="PS50076">
    <property type="entry name" value="DNAJ_2"/>
    <property type="match status" value="1"/>
</dbReference>
<evidence type="ECO:0000256" key="1">
    <source>
        <dbReference type="SAM" id="MobiDB-lite"/>
    </source>
</evidence>
<gene>
    <name evidence="3" type="ORF">CSSPTR1EN2_LOCUS7456</name>
</gene>
<dbReference type="CDD" id="cd06257">
    <property type="entry name" value="DnaJ"/>
    <property type="match status" value="1"/>
</dbReference>
<feature type="compositionally biased region" description="Polar residues" evidence="1">
    <location>
        <begin position="427"/>
        <end position="452"/>
    </location>
</feature>
<feature type="region of interest" description="Disordered" evidence="1">
    <location>
        <begin position="895"/>
        <end position="918"/>
    </location>
</feature>
<dbReference type="PANTHER" id="PTHR36335">
    <property type="entry name" value="CHAPERONE DNAJ-DOMAIN SUPERFAMILY PROTEIN"/>
    <property type="match status" value="1"/>
</dbReference>
<feature type="compositionally biased region" description="Basic and acidic residues" evidence="1">
    <location>
        <begin position="906"/>
        <end position="918"/>
    </location>
</feature>
<accession>A0ABP0TTG7</accession>
<feature type="region of interest" description="Disordered" evidence="1">
    <location>
        <begin position="213"/>
        <end position="245"/>
    </location>
</feature>
<protein>
    <recommendedName>
        <fullName evidence="2">J domain-containing protein</fullName>
    </recommendedName>
</protein>